<protein>
    <submittedName>
        <fullName evidence="1">Uncharacterized protein</fullName>
    </submittedName>
</protein>
<dbReference type="Proteomes" id="UP000187455">
    <property type="component" value="Unassembled WGS sequence"/>
</dbReference>
<dbReference type="EMBL" id="LSSL01002466">
    <property type="protein sequence ID" value="OLY81428.1"/>
    <property type="molecule type" value="Genomic_DNA"/>
</dbReference>
<accession>A0A1R0GX50</accession>
<dbReference type="AlphaFoldDB" id="A0A1R0GX50"/>
<keyword evidence="2" id="KW-1185">Reference proteome</keyword>
<gene>
    <name evidence="1" type="ORF">AYI68_g4470</name>
</gene>
<proteinExistence type="predicted"/>
<evidence type="ECO:0000313" key="2">
    <source>
        <dbReference type="Proteomes" id="UP000187455"/>
    </source>
</evidence>
<sequence>MTMNLNYNHKSYGKNLRLGDDMGHELHPPLVLVHPRDHFILLSNISFDPVTAAHGLNDFRTDVSFKLYRSTIDHPSISFMEEWIKLEPPFEITDVDIFSVR</sequence>
<reference evidence="1 2" key="1">
    <citation type="journal article" date="2016" name="Mol. Biol. Evol.">
        <title>Genome-Wide Survey of Gut Fungi (Harpellales) Reveals the First Horizontally Transferred Ubiquitin Gene from a Mosquito Host.</title>
        <authorList>
            <person name="Wang Y."/>
            <person name="White M.M."/>
            <person name="Kvist S."/>
            <person name="Moncalvo J.M."/>
        </authorList>
    </citation>
    <scope>NUCLEOTIDE SEQUENCE [LARGE SCALE GENOMIC DNA]</scope>
    <source>
        <strain evidence="1 2">ALG-7-W6</strain>
    </source>
</reference>
<name>A0A1R0GX50_9FUNG</name>
<organism evidence="1 2">
    <name type="scientific">Smittium mucronatum</name>
    <dbReference type="NCBI Taxonomy" id="133383"/>
    <lineage>
        <taxon>Eukaryota</taxon>
        <taxon>Fungi</taxon>
        <taxon>Fungi incertae sedis</taxon>
        <taxon>Zoopagomycota</taxon>
        <taxon>Kickxellomycotina</taxon>
        <taxon>Harpellomycetes</taxon>
        <taxon>Harpellales</taxon>
        <taxon>Legeriomycetaceae</taxon>
        <taxon>Smittium</taxon>
    </lineage>
</organism>
<evidence type="ECO:0000313" key="1">
    <source>
        <dbReference type="EMBL" id="OLY81428.1"/>
    </source>
</evidence>
<comment type="caution">
    <text evidence="1">The sequence shown here is derived from an EMBL/GenBank/DDBJ whole genome shotgun (WGS) entry which is preliminary data.</text>
</comment>